<organism evidence="1 2">
    <name type="scientific">Puccinia striiformis</name>
    <dbReference type="NCBI Taxonomy" id="27350"/>
    <lineage>
        <taxon>Eukaryota</taxon>
        <taxon>Fungi</taxon>
        <taxon>Dikarya</taxon>
        <taxon>Basidiomycota</taxon>
        <taxon>Pucciniomycotina</taxon>
        <taxon>Pucciniomycetes</taxon>
        <taxon>Pucciniales</taxon>
        <taxon>Pucciniaceae</taxon>
        <taxon>Puccinia</taxon>
    </lineage>
</organism>
<dbReference type="Proteomes" id="UP000239156">
    <property type="component" value="Unassembled WGS sequence"/>
</dbReference>
<protein>
    <submittedName>
        <fullName evidence="1">Uncharacterized protein</fullName>
    </submittedName>
</protein>
<name>A0A2S4VW55_9BASI</name>
<dbReference type="EMBL" id="PKSL01000023">
    <property type="protein sequence ID" value="POW13687.1"/>
    <property type="molecule type" value="Genomic_DNA"/>
</dbReference>
<accession>A0A2S4VW55</accession>
<comment type="caution">
    <text evidence="1">The sequence shown here is derived from an EMBL/GenBank/DDBJ whole genome shotgun (WGS) entry which is preliminary data.</text>
</comment>
<proteinExistence type="predicted"/>
<dbReference type="VEuPathDB" id="FungiDB:PSTT_03636"/>
<keyword evidence="2" id="KW-1185">Reference proteome</keyword>
<evidence type="ECO:0000313" key="1">
    <source>
        <dbReference type="EMBL" id="POW13687.1"/>
    </source>
</evidence>
<sequence length="250" mass="28001">MFVEKTRVGGKNQIHQILDGVEQSDDDRMDGLAITPVCLRIAFAIDTKLGYIPMSTKDQGYRNEKSREESEGFPECRCSNCMPMEASTFIENMKRINMDNVDRMITTDLNAYITGVSIPKVKKVKAQTQQADARHGDELHLRGHSTNRFYDSTQLFREEKLELVALNADKISDAEELELLIGGEMIDGQLDALMQLTRTFQNRVKPAPISNKTAAASRAEAATQAISQRITNITVRACKTPRRTSGKKMA</sequence>
<dbReference type="VEuPathDB" id="FungiDB:PSHT_02101"/>
<evidence type="ECO:0000313" key="2">
    <source>
        <dbReference type="Proteomes" id="UP000239156"/>
    </source>
</evidence>
<gene>
    <name evidence="1" type="ORF">PSTT_03636</name>
</gene>
<dbReference type="AlphaFoldDB" id="A0A2S4VW55"/>
<reference evidence="1" key="1">
    <citation type="submission" date="2017-12" db="EMBL/GenBank/DDBJ databases">
        <title>Gene loss provides genomic basis for host adaptation in cereal stripe rust fungi.</title>
        <authorList>
            <person name="Xia C."/>
        </authorList>
    </citation>
    <scope>NUCLEOTIDE SEQUENCE [LARGE SCALE GENOMIC DNA]</scope>
    <source>
        <strain evidence="1">93-210</strain>
    </source>
</reference>